<evidence type="ECO:0000256" key="1">
    <source>
        <dbReference type="SAM" id="MobiDB-lite"/>
    </source>
</evidence>
<reference evidence="2" key="1">
    <citation type="submission" date="2022-03" db="EMBL/GenBank/DDBJ databases">
        <authorList>
            <person name="Martin C."/>
        </authorList>
    </citation>
    <scope>NUCLEOTIDE SEQUENCE</scope>
</reference>
<dbReference type="Proteomes" id="UP000749559">
    <property type="component" value="Unassembled WGS sequence"/>
</dbReference>
<feature type="compositionally biased region" description="Basic and acidic residues" evidence="1">
    <location>
        <begin position="21"/>
        <end position="34"/>
    </location>
</feature>
<evidence type="ECO:0000313" key="3">
    <source>
        <dbReference type="Proteomes" id="UP000749559"/>
    </source>
</evidence>
<feature type="compositionally biased region" description="Polar residues" evidence="1">
    <location>
        <begin position="37"/>
        <end position="48"/>
    </location>
</feature>
<keyword evidence="3" id="KW-1185">Reference proteome</keyword>
<evidence type="ECO:0000313" key="2">
    <source>
        <dbReference type="EMBL" id="CAH1802533.1"/>
    </source>
</evidence>
<protein>
    <submittedName>
        <fullName evidence="2">Uncharacterized protein</fullName>
    </submittedName>
</protein>
<dbReference type="AlphaFoldDB" id="A0A8S4QCJ8"/>
<feature type="compositionally biased region" description="Basic and acidic residues" evidence="1">
    <location>
        <begin position="1"/>
        <end position="10"/>
    </location>
</feature>
<organism evidence="2 3">
    <name type="scientific">Owenia fusiformis</name>
    <name type="common">Polychaete worm</name>
    <dbReference type="NCBI Taxonomy" id="6347"/>
    <lineage>
        <taxon>Eukaryota</taxon>
        <taxon>Metazoa</taxon>
        <taxon>Spiralia</taxon>
        <taxon>Lophotrochozoa</taxon>
        <taxon>Annelida</taxon>
        <taxon>Polychaeta</taxon>
        <taxon>Sedentaria</taxon>
        <taxon>Canalipalpata</taxon>
        <taxon>Sabellida</taxon>
        <taxon>Oweniida</taxon>
        <taxon>Oweniidae</taxon>
        <taxon>Owenia</taxon>
    </lineage>
</organism>
<dbReference type="EMBL" id="CAIIXF020000012">
    <property type="protein sequence ID" value="CAH1802533.1"/>
    <property type="molecule type" value="Genomic_DNA"/>
</dbReference>
<comment type="caution">
    <text evidence="2">The sequence shown here is derived from an EMBL/GenBank/DDBJ whole genome shotgun (WGS) entry which is preliminary data.</text>
</comment>
<feature type="region of interest" description="Disordered" evidence="1">
    <location>
        <begin position="1"/>
        <end position="55"/>
    </location>
</feature>
<proteinExistence type="predicted"/>
<sequence>MVNHKPRETDTSGNVTQQVPDDNKTAEGGSDKLQRAQYENVNAHGTANKTEHCDEQNKTLSADIDANIKESPVYIAELPQAEGRTKPRSQYDFSVTNFKSLIENNRKNDKKNMNEESGAAAKVDNGTANVMKCVDINDIVLETNKNTKNVDVAPDGTTISKCSDTKSEHFQENLRPFCAKIEKTLDVQIPPPVRTPKEKTHFGDFTTESVEHVLKATPKTSPEISPRQKSCDKYRGLPLDVILNKVKLLLAPCEEATNTTDSDHEPQKDTNPKGQVTFTYDAFKATRLENRIKRLKGFKMDDDIVREELEKSVGGVIEKVREEIENHDESKLDQVLFGPCDTGQNGQNKTLCKGNDDLNVQNDEDVVKLENNQRSLVDARKFQIGEVCRMCFRNFLAWWNAFWGYFLAPRRV</sequence>
<feature type="compositionally biased region" description="Polar residues" evidence="1">
    <location>
        <begin position="11"/>
        <end position="20"/>
    </location>
</feature>
<accession>A0A8S4QCJ8</accession>
<gene>
    <name evidence="2" type="ORF">OFUS_LOCUS26202</name>
</gene>
<name>A0A8S4QCJ8_OWEFU</name>